<keyword evidence="1" id="KW-0805">Transcription regulation</keyword>
<dbReference type="InterPro" id="IPR036390">
    <property type="entry name" value="WH_DNA-bd_sf"/>
</dbReference>
<organism evidence="6 7">
    <name type="scientific">Gordonia terrae NBRC 100016</name>
    <dbReference type="NCBI Taxonomy" id="1089454"/>
    <lineage>
        <taxon>Bacteria</taxon>
        <taxon>Bacillati</taxon>
        <taxon>Actinomycetota</taxon>
        <taxon>Actinomycetes</taxon>
        <taxon>Mycobacteriales</taxon>
        <taxon>Gordoniaceae</taxon>
        <taxon>Gordonia</taxon>
    </lineage>
</organism>
<dbReference type="Pfam" id="PF09339">
    <property type="entry name" value="HTH_IclR"/>
    <property type="match status" value="1"/>
</dbReference>
<dbReference type="Proteomes" id="UP000004881">
    <property type="component" value="Unassembled WGS sequence"/>
</dbReference>
<dbReference type="InterPro" id="IPR050707">
    <property type="entry name" value="HTH_MetabolicPath_Reg"/>
</dbReference>
<name>A0ABQ0H796_9ACTN</name>
<dbReference type="Pfam" id="PF01614">
    <property type="entry name" value="IclR_C"/>
    <property type="match status" value="1"/>
</dbReference>
<evidence type="ECO:0000256" key="2">
    <source>
        <dbReference type="ARBA" id="ARBA00023125"/>
    </source>
</evidence>
<dbReference type="InterPro" id="IPR005471">
    <property type="entry name" value="Tscrpt_reg_IclR_N"/>
</dbReference>
<dbReference type="RefSeq" id="WP_004018546.1">
    <property type="nucleotide sequence ID" value="NZ_BAFD01000001.1"/>
</dbReference>
<evidence type="ECO:0000259" key="5">
    <source>
        <dbReference type="PROSITE" id="PS51078"/>
    </source>
</evidence>
<dbReference type="Gene3D" id="1.10.10.10">
    <property type="entry name" value="Winged helix-like DNA-binding domain superfamily/Winged helix DNA-binding domain"/>
    <property type="match status" value="1"/>
</dbReference>
<reference evidence="6 7" key="1">
    <citation type="submission" date="2012-02" db="EMBL/GenBank/DDBJ databases">
        <title>Whole genome shotgun sequence of Gordonia terrae NBRC 100016.</title>
        <authorList>
            <person name="Takarada H."/>
            <person name="Hosoyama A."/>
            <person name="Tsuchikane K."/>
            <person name="Katsumata H."/>
            <person name="Yamazaki S."/>
            <person name="Fujita N."/>
        </authorList>
    </citation>
    <scope>NUCLEOTIDE SEQUENCE [LARGE SCALE GENOMIC DNA]</scope>
    <source>
        <strain evidence="6 7">NBRC 100016</strain>
    </source>
</reference>
<keyword evidence="3" id="KW-0804">Transcription</keyword>
<evidence type="ECO:0000256" key="3">
    <source>
        <dbReference type="ARBA" id="ARBA00023163"/>
    </source>
</evidence>
<evidence type="ECO:0000313" key="6">
    <source>
        <dbReference type="EMBL" id="GAB41761.1"/>
    </source>
</evidence>
<feature type="domain" description="HTH iclR-type" evidence="4">
    <location>
        <begin position="31"/>
        <end position="92"/>
    </location>
</feature>
<dbReference type="EMBL" id="BAFD01000001">
    <property type="protein sequence ID" value="GAB41761.1"/>
    <property type="molecule type" value="Genomic_DNA"/>
</dbReference>
<dbReference type="GeneID" id="32688744"/>
<dbReference type="SUPFAM" id="SSF46785">
    <property type="entry name" value="Winged helix' DNA-binding domain"/>
    <property type="match status" value="1"/>
</dbReference>
<proteinExistence type="predicted"/>
<comment type="caution">
    <text evidence="6">The sequence shown here is derived from an EMBL/GenBank/DDBJ whole genome shotgun (WGS) entry which is preliminary data.</text>
</comment>
<evidence type="ECO:0000313" key="7">
    <source>
        <dbReference type="Proteomes" id="UP000004881"/>
    </source>
</evidence>
<dbReference type="PROSITE" id="PS51078">
    <property type="entry name" value="ICLR_ED"/>
    <property type="match status" value="1"/>
</dbReference>
<keyword evidence="2" id="KW-0238">DNA-binding</keyword>
<dbReference type="Gene3D" id="3.30.450.40">
    <property type="match status" value="1"/>
</dbReference>
<dbReference type="PANTHER" id="PTHR30136:SF24">
    <property type="entry name" value="HTH-TYPE TRANSCRIPTIONAL REPRESSOR ALLR"/>
    <property type="match status" value="1"/>
</dbReference>
<dbReference type="SMART" id="SM00346">
    <property type="entry name" value="HTH_ICLR"/>
    <property type="match status" value="1"/>
</dbReference>
<evidence type="ECO:0000259" key="4">
    <source>
        <dbReference type="PROSITE" id="PS51077"/>
    </source>
</evidence>
<dbReference type="PANTHER" id="PTHR30136">
    <property type="entry name" value="HELIX-TURN-HELIX TRANSCRIPTIONAL REGULATOR, ICLR FAMILY"/>
    <property type="match status" value="1"/>
</dbReference>
<dbReference type="PROSITE" id="PS51077">
    <property type="entry name" value="HTH_ICLR"/>
    <property type="match status" value="1"/>
</dbReference>
<protein>
    <submittedName>
        <fullName evidence="6">IclR family transcriptional regulator</fullName>
    </submittedName>
</protein>
<dbReference type="InterPro" id="IPR014757">
    <property type="entry name" value="Tscrpt_reg_IclR_C"/>
</dbReference>
<gene>
    <name evidence="6" type="ORF">GOTRE_001_00080</name>
</gene>
<keyword evidence="7" id="KW-1185">Reference proteome</keyword>
<sequence>MSETVALLPGSETLFVATFADPETPSSREVVGAVLKACTLLEHFSADRPSWTLNELTSASGMNKTTVHRLMATLIHAGWIERTDSGAYRVGLRVFEVGSAALSDLDIRSAAKPFMTELAADFGDTAYLMVPAEQGAVCIDLVEGNSSLVVAGISVGTVLPYHAAAGPTVMLAMSDTLRARWINDRLPAFTDRTLTDAAALTRHLDRIREIGYSVSDSDYLDGVAAVAAPITDRSGGLIASISIGGRVEGFGGQALSEKIDRVRDAAVRISTVLQSVPR</sequence>
<dbReference type="SUPFAM" id="SSF55781">
    <property type="entry name" value="GAF domain-like"/>
    <property type="match status" value="1"/>
</dbReference>
<feature type="domain" description="IclR-ED" evidence="5">
    <location>
        <begin position="93"/>
        <end position="275"/>
    </location>
</feature>
<dbReference type="InterPro" id="IPR036388">
    <property type="entry name" value="WH-like_DNA-bd_sf"/>
</dbReference>
<dbReference type="InterPro" id="IPR029016">
    <property type="entry name" value="GAF-like_dom_sf"/>
</dbReference>
<accession>A0ABQ0H796</accession>
<evidence type="ECO:0000256" key="1">
    <source>
        <dbReference type="ARBA" id="ARBA00023015"/>
    </source>
</evidence>